<dbReference type="SUPFAM" id="SSF46626">
    <property type="entry name" value="Cytochrome c"/>
    <property type="match status" value="1"/>
</dbReference>
<feature type="chain" id="PRO_5046437089" evidence="5">
    <location>
        <begin position="28"/>
        <end position="563"/>
    </location>
</feature>
<evidence type="ECO:0000256" key="4">
    <source>
        <dbReference type="PROSITE-ProRule" id="PRU00433"/>
    </source>
</evidence>
<feature type="signal peptide" evidence="5">
    <location>
        <begin position="1"/>
        <end position="27"/>
    </location>
</feature>
<dbReference type="InterPro" id="IPR028082">
    <property type="entry name" value="Peripla_BP_I"/>
</dbReference>
<dbReference type="RefSeq" id="WP_377066882.1">
    <property type="nucleotide sequence ID" value="NZ_JBHMEC010000004.1"/>
</dbReference>
<evidence type="ECO:0000313" key="8">
    <source>
        <dbReference type="Proteomes" id="UP001589670"/>
    </source>
</evidence>
<accession>A0ABV5HW93</accession>
<evidence type="ECO:0000313" key="7">
    <source>
        <dbReference type="EMBL" id="MFB9148701.1"/>
    </source>
</evidence>
<keyword evidence="5" id="KW-0732">Signal</keyword>
<evidence type="ECO:0000256" key="1">
    <source>
        <dbReference type="ARBA" id="ARBA00022617"/>
    </source>
</evidence>
<dbReference type="Proteomes" id="UP001589670">
    <property type="component" value="Unassembled WGS sequence"/>
</dbReference>
<keyword evidence="1 4" id="KW-0349">Heme</keyword>
<comment type="caution">
    <text evidence="7">The sequence shown here is derived from an EMBL/GenBank/DDBJ whole genome shotgun (WGS) entry which is preliminary data.</text>
</comment>
<dbReference type="InterPro" id="IPR036909">
    <property type="entry name" value="Cyt_c-like_dom_sf"/>
</dbReference>
<feature type="domain" description="Cytochrome c" evidence="6">
    <location>
        <begin position="33"/>
        <end position="178"/>
    </location>
</feature>
<evidence type="ECO:0000256" key="2">
    <source>
        <dbReference type="ARBA" id="ARBA00022723"/>
    </source>
</evidence>
<dbReference type="SUPFAM" id="SSF53822">
    <property type="entry name" value="Periplasmic binding protein-like I"/>
    <property type="match status" value="1"/>
</dbReference>
<evidence type="ECO:0000259" key="6">
    <source>
        <dbReference type="PROSITE" id="PS51007"/>
    </source>
</evidence>
<evidence type="ECO:0000256" key="3">
    <source>
        <dbReference type="ARBA" id="ARBA00023004"/>
    </source>
</evidence>
<proteinExistence type="predicted"/>
<protein>
    <submittedName>
        <fullName evidence="7">C-type cytochrome</fullName>
    </submittedName>
</protein>
<keyword evidence="8" id="KW-1185">Reference proteome</keyword>
<evidence type="ECO:0000256" key="5">
    <source>
        <dbReference type="SAM" id="SignalP"/>
    </source>
</evidence>
<gene>
    <name evidence="7" type="ORF">ACFFU4_02920</name>
</gene>
<dbReference type="Pfam" id="PF00034">
    <property type="entry name" value="Cytochrom_C"/>
    <property type="match status" value="1"/>
</dbReference>
<sequence length="563" mass="61746">MPGEAIIRSSLRAVALGVLLALVPALAGAGQAGDAAAGKRLYWDGIGADGAPIRGVTQGDVEITGAQFSCVSCHRPSGFGTSEGGNYMPPIIGEVLFNPRTPDRNRNFKELYQEVQPPGFWARVRQPRMRPAYDAAALARALRDGVDPGGHEFAPIMPRYDLSDEDVANIAAFLRTLSDEISPGVDRRDIHFATIIGPDADPEAAGAMLRTMELFFDWMNKDTEGDTQNPTFSPNYRSNFISAYRYWQLHVWRLDGPPDTWRAQLEAKYAEQPVFATVSGLVEGPWDEIGAFCDDMRLPCIFPNAELPTPGEGRYGYSVFFNRGLALEAEALGLHLGDQDAASGRVVQLHGPGPEGERPARAFAAAMARVLPDVPVETVAYADAAGLRAALARTAEADVLALWPHDMATALATLADAAPRAAQIYLPSAAKEPALATLPPGVMARTRLVWPYDKPDGYHPRKFRIRGWMHSRRLDVSHPRLQLQTYYALTMAQYSLLHMIDDFYRDYMLEIIEHQAENELNPGTHPELALGPGQRFASKGAFIAELAPDTRLGYRVVSDWIVP</sequence>
<keyword evidence="2 4" id="KW-0479">Metal-binding</keyword>
<dbReference type="EMBL" id="JBHMEC010000004">
    <property type="protein sequence ID" value="MFB9148701.1"/>
    <property type="molecule type" value="Genomic_DNA"/>
</dbReference>
<name>A0ABV5HW93_9RHOB</name>
<reference evidence="7 8" key="1">
    <citation type="submission" date="2024-09" db="EMBL/GenBank/DDBJ databases">
        <authorList>
            <person name="Sun Q."/>
            <person name="Mori K."/>
        </authorList>
    </citation>
    <scope>NUCLEOTIDE SEQUENCE [LARGE SCALE GENOMIC DNA]</scope>
    <source>
        <strain evidence="7 8">CECT 9424</strain>
    </source>
</reference>
<keyword evidence="3 4" id="KW-0408">Iron</keyword>
<dbReference type="InterPro" id="IPR009056">
    <property type="entry name" value="Cyt_c-like_dom"/>
</dbReference>
<organism evidence="7 8">
    <name type="scientific">Roseovarius ramblicola</name>
    <dbReference type="NCBI Taxonomy" id="2022336"/>
    <lineage>
        <taxon>Bacteria</taxon>
        <taxon>Pseudomonadati</taxon>
        <taxon>Pseudomonadota</taxon>
        <taxon>Alphaproteobacteria</taxon>
        <taxon>Rhodobacterales</taxon>
        <taxon>Roseobacteraceae</taxon>
        <taxon>Roseovarius</taxon>
    </lineage>
</organism>
<dbReference type="Gene3D" id="1.10.760.10">
    <property type="entry name" value="Cytochrome c-like domain"/>
    <property type="match status" value="1"/>
</dbReference>
<dbReference type="PROSITE" id="PS51007">
    <property type="entry name" value="CYTC"/>
    <property type="match status" value="1"/>
</dbReference>